<reference evidence="3" key="1">
    <citation type="submission" date="2017-02" db="UniProtKB">
        <authorList>
            <consortium name="WormBaseParasite"/>
        </authorList>
    </citation>
    <scope>IDENTIFICATION</scope>
</reference>
<evidence type="ECO:0000313" key="3">
    <source>
        <dbReference type="WBParaSite" id="HDID_0000721701-mRNA-1"/>
    </source>
</evidence>
<proteinExistence type="predicted"/>
<name>A0A0R3SQ86_HYMDI</name>
<reference evidence="1 2" key="2">
    <citation type="submission" date="2018-11" db="EMBL/GenBank/DDBJ databases">
        <authorList>
            <consortium name="Pathogen Informatics"/>
        </authorList>
    </citation>
    <scope>NUCLEOTIDE SEQUENCE [LARGE SCALE GENOMIC DNA]</scope>
</reference>
<accession>A0A0R3SQ86</accession>
<dbReference type="Proteomes" id="UP000274504">
    <property type="component" value="Unassembled WGS sequence"/>
</dbReference>
<dbReference type="WBParaSite" id="HDID_0000721701-mRNA-1">
    <property type="protein sequence ID" value="HDID_0000721701-mRNA-1"/>
    <property type="gene ID" value="HDID_0000721701"/>
</dbReference>
<dbReference type="EMBL" id="UYSG01010915">
    <property type="protein sequence ID" value="VDL59533.1"/>
    <property type="molecule type" value="Genomic_DNA"/>
</dbReference>
<sequence length="69" mass="7934">MGFLAFSLSLPSFLRLLDTSKSTIFIPHLRLLGAPTSFFFNFYTSSSPSLRPRSVERQQTFCPLSCRWK</sequence>
<gene>
    <name evidence="1" type="ORF">HDID_LOCUS7215</name>
</gene>
<evidence type="ECO:0000313" key="2">
    <source>
        <dbReference type="Proteomes" id="UP000274504"/>
    </source>
</evidence>
<dbReference type="AlphaFoldDB" id="A0A0R3SQ86"/>
<protein>
    <submittedName>
        <fullName evidence="3">Secreted protein</fullName>
    </submittedName>
</protein>
<evidence type="ECO:0000313" key="1">
    <source>
        <dbReference type="EMBL" id="VDL59533.1"/>
    </source>
</evidence>
<organism evidence="3">
    <name type="scientific">Hymenolepis diminuta</name>
    <name type="common">Rat tapeworm</name>
    <dbReference type="NCBI Taxonomy" id="6216"/>
    <lineage>
        <taxon>Eukaryota</taxon>
        <taxon>Metazoa</taxon>
        <taxon>Spiralia</taxon>
        <taxon>Lophotrochozoa</taxon>
        <taxon>Platyhelminthes</taxon>
        <taxon>Cestoda</taxon>
        <taxon>Eucestoda</taxon>
        <taxon>Cyclophyllidea</taxon>
        <taxon>Hymenolepididae</taxon>
        <taxon>Hymenolepis</taxon>
    </lineage>
</organism>